<organism evidence="1 2">
    <name type="scientific">Segatella buccae</name>
    <dbReference type="NCBI Taxonomy" id="28126"/>
    <lineage>
        <taxon>Bacteria</taxon>
        <taxon>Pseudomonadati</taxon>
        <taxon>Bacteroidota</taxon>
        <taxon>Bacteroidia</taxon>
        <taxon>Bacteroidales</taxon>
        <taxon>Prevotellaceae</taxon>
        <taxon>Segatella</taxon>
    </lineage>
</organism>
<reference evidence="1 2" key="1">
    <citation type="submission" date="2018-06" db="EMBL/GenBank/DDBJ databases">
        <authorList>
            <consortium name="Pathogen Informatics"/>
            <person name="Doyle S."/>
        </authorList>
    </citation>
    <scope>NUCLEOTIDE SEQUENCE [LARGE SCALE GENOMIC DNA]</scope>
    <source>
        <strain evidence="1 2">NCTC13063</strain>
    </source>
</reference>
<sequence>MGFCFAVSFYFSCNNKVSICNSVNYRYRVVVATAKVQIFKQITTNSNIFRTFVSCCCYRKGTNFQANHNINSYLLTGLPLLLLPQRYKFSSKSQQLVGPMWQPICCCCYRKGTNFQANHNWKPGRMLGNWVVVATAKVQIFKQITTNLEHQSLDHLLLLLPQRYKFSSKSQLYIEFKLHVLGCCCYRKGTNFQANHNRFQGFHG</sequence>
<accession>A0AAQ1UHW9</accession>
<protein>
    <submittedName>
        <fullName evidence="1">Uncharacterized protein</fullName>
    </submittedName>
</protein>
<name>A0AAQ1UHW9_9BACT</name>
<evidence type="ECO:0000313" key="2">
    <source>
        <dbReference type="Proteomes" id="UP000255283"/>
    </source>
</evidence>
<comment type="caution">
    <text evidence="1">The sequence shown here is derived from an EMBL/GenBank/DDBJ whole genome shotgun (WGS) entry which is preliminary data.</text>
</comment>
<dbReference type="AlphaFoldDB" id="A0AAQ1UHW9"/>
<proteinExistence type="predicted"/>
<evidence type="ECO:0000313" key="1">
    <source>
        <dbReference type="EMBL" id="SUB79755.1"/>
    </source>
</evidence>
<gene>
    <name evidence="1" type="ORF">NCTC13063_01025</name>
</gene>
<dbReference type="Proteomes" id="UP000255283">
    <property type="component" value="Unassembled WGS sequence"/>
</dbReference>
<dbReference type="EMBL" id="UGTJ01000001">
    <property type="protein sequence ID" value="SUB79755.1"/>
    <property type="molecule type" value="Genomic_DNA"/>
</dbReference>